<organism evidence="2 3">
    <name type="scientific">Rhipicephalus microplus</name>
    <name type="common">Cattle tick</name>
    <name type="synonym">Boophilus microplus</name>
    <dbReference type="NCBI Taxonomy" id="6941"/>
    <lineage>
        <taxon>Eukaryota</taxon>
        <taxon>Metazoa</taxon>
        <taxon>Ecdysozoa</taxon>
        <taxon>Arthropoda</taxon>
        <taxon>Chelicerata</taxon>
        <taxon>Arachnida</taxon>
        <taxon>Acari</taxon>
        <taxon>Parasitiformes</taxon>
        <taxon>Ixodida</taxon>
        <taxon>Ixodoidea</taxon>
        <taxon>Ixodidae</taxon>
        <taxon>Rhipicephalinae</taxon>
        <taxon>Rhipicephalus</taxon>
        <taxon>Boophilus</taxon>
    </lineage>
</organism>
<sequence>MKWVDERLQAHEAKMLDLVERRLEAFEKALTAKLLASIDTTIEKVVTKIMEKVDPLTRTAHEIEDIGIEDTIVEIIPTRKTQQSLYLANLYSPPREQLHQYDHFVHELRQMVNGNRLVIVGDFNAPHAARGYHSTTKKGACVHDAAQQHGLTLWNDLLHPTRVGNSV</sequence>
<dbReference type="Pfam" id="PF14529">
    <property type="entry name" value="Exo_endo_phos_2"/>
    <property type="match status" value="1"/>
</dbReference>
<dbReference type="InterPro" id="IPR005135">
    <property type="entry name" value="Endo/exonuclease/phosphatase"/>
</dbReference>
<evidence type="ECO:0000313" key="3">
    <source>
        <dbReference type="Proteomes" id="UP000821866"/>
    </source>
</evidence>
<keyword evidence="3" id="KW-1185">Reference proteome</keyword>
<evidence type="ECO:0000313" key="2">
    <source>
        <dbReference type="EMBL" id="KAH8032083.1"/>
    </source>
</evidence>
<accession>A0A9J6EC58</accession>
<name>A0A9J6EC58_RHIMP</name>
<dbReference type="InterPro" id="IPR036691">
    <property type="entry name" value="Endo/exonu/phosph_ase_sf"/>
</dbReference>
<proteinExistence type="predicted"/>
<feature type="domain" description="Endonuclease/exonuclease/phosphatase" evidence="1">
    <location>
        <begin position="86"/>
        <end position="162"/>
    </location>
</feature>
<protein>
    <recommendedName>
        <fullName evidence="1">Endonuclease/exonuclease/phosphatase domain-containing protein</fullName>
    </recommendedName>
</protein>
<reference evidence="2" key="2">
    <citation type="submission" date="2021-09" db="EMBL/GenBank/DDBJ databases">
        <authorList>
            <person name="Jia N."/>
            <person name="Wang J."/>
            <person name="Shi W."/>
            <person name="Du L."/>
            <person name="Sun Y."/>
            <person name="Zhan W."/>
            <person name="Jiang J."/>
            <person name="Wang Q."/>
            <person name="Zhang B."/>
            <person name="Ji P."/>
            <person name="Sakyi L.B."/>
            <person name="Cui X."/>
            <person name="Yuan T."/>
            <person name="Jiang B."/>
            <person name="Yang W."/>
            <person name="Lam T.T.-Y."/>
            <person name="Chang Q."/>
            <person name="Ding S."/>
            <person name="Wang X."/>
            <person name="Zhu J."/>
            <person name="Ruan X."/>
            <person name="Zhao L."/>
            <person name="Wei J."/>
            <person name="Que T."/>
            <person name="Du C."/>
            <person name="Cheng J."/>
            <person name="Dai P."/>
            <person name="Han X."/>
            <person name="Huang E."/>
            <person name="Gao Y."/>
            <person name="Liu J."/>
            <person name="Shao H."/>
            <person name="Ye R."/>
            <person name="Li L."/>
            <person name="Wei W."/>
            <person name="Wang X."/>
            <person name="Wang C."/>
            <person name="Huo Q."/>
            <person name="Li W."/>
            <person name="Guo W."/>
            <person name="Chen H."/>
            <person name="Chen S."/>
            <person name="Zhou L."/>
            <person name="Zhou L."/>
            <person name="Ni X."/>
            <person name="Tian J."/>
            <person name="Zhou Y."/>
            <person name="Sheng Y."/>
            <person name="Liu T."/>
            <person name="Pan Y."/>
            <person name="Xia L."/>
            <person name="Li J."/>
            <person name="Zhao F."/>
            <person name="Cao W."/>
        </authorList>
    </citation>
    <scope>NUCLEOTIDE SEQUENCE</scope>
    <source>
        <strain evidence="2">Rmic-2018</strain>
        <tissue evidence="2">Larvae</tissue>
    </source>
</reference>
<dbReference type="Proteomes" id="UP000821866">
    <property type="component" value="Chromosome 3"/>
</dbReference>
<dbReference type="EMBL" id="JABSTU010000005">
    <property type="protein sequence ID" value="KAH8032083.1"/>
    <property type="molecule type" value="Genomic_DNA"/>
</dbReference>
<dbReference type="AlphaFoldDB" id="A0A9J6EC58"/>
<evidence type="ECO:0000259" key="1">
    <source>
        <dbReference type="Pfam" id="PF14529"/>
    </source>
</evidence>
<dbReference type="SUPFAM" id="SSF56219">
    <property type="entry name" value="DNase I-like"/>
    <property type="match status" value="1"/>
</dbReference>
<dbReference type="GO" id="GO:0003824">
    <property type="term" value="F:catalytic activity"/>
    <property type="evidence" value="ECO:0007669"/>
    <property type="project" value="InterPro"/>
</dbReference>
<dbReference type="Gene3D" id="3.60.10.10">
    <property type="entry name" value="Endonuclease/exonuclease/phosphatase"/>
    <property type="match status" value="1"/>
</dbReference>
<comment type="caution">
    <text evidence="2">The sequence shown here is derived from an EMBL/GenBank/DDBJ whole genome shotgun (WGS) entry which is preliminary data.</text>
</comment>
<reference evidence="2" key="1">
    <citation type="journal article" date="2020" name="Cell">
        <title>Large-Scale Comparative Analyses of Tick Genomes Elucidate Their Genetic Diversity and Vector Capacities.</title>
        <authorList>
            <consortium name="Tick Genome and Microbiome Consortium (TIGMIC)"/>
            <person name="Jia N."/>
            <person name="Wang J."/>
            <person name="Shi W."/>
            <person name="Du L."/>
            <person name="Sun Y."/>
            <person name="Zhan W."/>
            <person name="Jiang J.F."/>
            <person name="Wang Q."/>
            <person name="Zhang B."/>
            <person name="Ji P."/>
            <person name="Bell-Sakyi L."/>
            <person name="Cui X.M."/>
            <person name="Yuan T.T."/>
            <person name="Jiang B.G."/>
            <person name="Yang W.F."/>
            <person name="Lam T.T."/>
            <person name="Chang Q.C."/>
            <person name="Ding S.J."/>
            <person name="Wang X.J."/>
            <person name="Zhu J.G."/>
            <person name="Ruan X.D."/>
            <person name="Zhao L."/>
            <person name="Wei J.T."/>
            <person name="Ye R.Z."/>
            <person name="Que T.C."/>
            <person name="Du C.H."/>
            <person name="Zhou Y.H."/>
            <person name="Cheng J.X."/>
            <person name="Dai P.F."/>
            <person name="Guo W.B."/>
            <person name="Han X.H."/>
            <person name="Huang E.J."/>
            <person name="Li L.F."/>
            <person name="Wei W."/>
            <person name="Gao Y.C."/>
            <person name="Liu J.Z."/>
            <person name="Shao H.Z."/>
            <person name="Wang X."/>
            <person name="Wang C.C."/>
            <person name="Yang T.C."/>
            <person name="Huo Q.B."/>
            <person name="Li W."/>
            <person name="Chen H.Y."/>
            <person name="Chen S.E."/>
            <person name="Zhou L.G."/>
            <person name="Ni X.B."/>
            <person name="Tian J.H."/>
            <person name="Sheng Y."/>
            <person name="Liu T."/>
            <person name="Pan Y.S."/>
            <person name="Xia L.Y."/>
            <person name="Li J."/>
            <person name="Zhao F."/>
            <person name="Cao W.C."/>
        </authorList>
    </citation>
    <scope>NUCLEOTIDE SEQUENCE</scope>
    <source>
        <strain evidence="2">Rmic-2018</strain>
    </source>
</reference>
<gene>
    <name evidence="2" type="ORF">HPB51_023067</name>
</gene>